<dbReference type="STRING" id="169765.AWC15_02990"/>
<proteinExistence type="predicted"/>
<sequence>MTEQEARQLLERGLTSLLGKAITITTDRAETVRLTELGAASVRLLFELAARLESLGGFVFDDYDVTAENFATVESLVATLCHYELDTAP</sequence>
<dbReference type="OrthoDB" id="2626117at2"/>
<name>A0A1X1Y0V1_9MYCO</name>
<reference evidence="1 2" key="1">
    <citation type="journal article" date="2019" name="Emerg. Microbes Infect.">
        <title>Comprehensive subspecies identification of 175 nontuberculous mycobacteria species based on 7547 genomic profiles.</title>
        <authorList>
            <person name="Matsumoto Y."/>
            <person name="Kinjo T."/>
            <person name="Motooka D."/>
            <person name="Nabeya D."/>
            <person name="Jung N."/>
            <person name="Uechi K."/>
            <person name="Horii T."/>
            <person name="Iida T."/>
            <person name="Fujita J."/>
            <person name="Nakamura S."/>
        </authorList>
    </citation>
    <scope>NUCLEOTIDE SEQUENCE [LARGE SCALE GENOMIC DNA]</scope>
    <source>
        <strain evidence="1 2">JCM 15657</strain>
    </source>
</reference>
<dbReference type="AlphaFoldDB" id="A0A1X1Y0V1"/>
<organism evidence="1 2">
    <name type="scientific">Mycobacterium lacus</name>
    <dbReference type="NCBI Taxonomy" id="169765"/>
    <lineage>
        <taxon>Bacteria</taxon>
        <taxon>Bacillati</taxon>
        <taxon>Actinomycetota</taxon>
        <taxon>Actinomycetes</taxon>
        <taxon>Mycobacteriales</taxon>
        <taxon>Mycobacteriaceae</taxon>
        <taxon>Mycobacterium</taxon>
    </lineage>
</organism>
<dbReference type="RefSeq" id="WP_085161538.1">
    <property type="nucleotide sequence ID" value="NZ_AP022581.1"/>
</dbReference>
<dbReference type="KEGG" id="mlj:MLAC_23880"/>
<keyword evidence="2" id="KW-1185">Reference proteome</keyword>
<dbReference type="Gene3D" id="1.10.1200.10">
    <property type="entry name" value="ACP-like"/>
    <property type="match status" value="1"/>
</dbReference>
<dbReference type="Proteomes" id="UP000466396">
    <property type="component" value="Chromosome"/>
</dbReference>
<protein>
    <submittedName>
        <fullName evidence="1">Uncharacterized protein</fullName>
    </submittedName>
</protein>
<dbReference type="InterPro" id="IPR036736">
    <property type="entry name" value="ACP-like_sf"/>
</dbReference>
<evidence type="ECO:0000313" key="1">
    <source>
        <dbReference type="EMBL" id="BBX97094.1"/>
    </source>
</evidence>
<dbReference type="EMBL" id="AP022581">
    <property type="protein sequence ID" value="BBX97094.1"/>
    <property type="molecule type" value="Genomic_DNA"/>
</dbReference>
<gene>
    <name evidence="1" type="ORF">MLAC_23880</name>
</gene>
<evidence type="ECO:0000313" key="2">
    <source>
        <dbReference type="Proteomes" id="UP000466396"/>
    </source>
</evidence>
<accession>A0A1X1Y0V1</accession>